<proteinExistence type="predicted"/>
<reference evidence="1 2" key="1">
    <citation type="submission" date="2019-05" db="EMBL/GenBank/DDBJ databases">
        <title>Another draft genome of Portunus trituberculatus and its Hox gene families provides insights of decapod evolution.</title>
        <authorList>
            <person name="Jeong J.-H."/>
            <person name="Song I."/>
            <person name="Kim S."/>
            <person name="Choi T."/>
            <person name="Kim D."/>
            <person name="Ryu S."/>
            <person name="Kim W."/>
        </authorList>
    </citation>
    <scope>NUCLEOTIDE SEQUENCE [LARGE SCALE GENOMIC DNA]</scope>
    <source>
        <tissue evidence="1">Muscle</tissue>
    </source>
</reference>
<dbReference type="AlphaFoldDB" id="A0A5B7DRK3"/>
<name>A0A5B7DRK3_PORTR</name>
<organism evidence="1 2">
    <name type="scientific">Portunus trituberculatus</name>
    <name type="common">Swimming crab</name>
    <name type="synonym">Neptunus trituberculatus</name>
    <dbReference type="NCBI Taxonomy" id="210409"/>
    <lineage>
        <taxon>Eukaryota</taxon>
        <taxon>Metazoa</taxon>
        <taxon>Ecdysozoa</taxon>
        <taxon>Arthropoda</taxon>
        <taxon>Crustacea</taxon>
        <taxon>Multicrustacea</taxon>
        <taxon>Malacostraca</taxon>
        <taxon>Eumalacostraca</taxon>
        <taxon>Eucarida</taxon>
        <taxon>Decapoda</taxon>
        <taxon>Pleocyemata</taxon>
        <taxon>Brachyura</taxon>
        <taxon>Eubrachyura</taxon>
        <taxon>Portunoidea</taxon>
        <taxon>Portunidae</taxon>
        <taxon>Portuninae</taxon>
        <taxon>Portunus</taxon>
    </lineage>
</organism>
<sequence length="216" mass="24133">MNIGRREGGRGRDRRWRWEETRRGKGECAVSCNPAWRIALQGKRRPRRLQVFVKARVFAGDLRSYKLAFTWQCFAEQDEEARLTTENTTSVTAAGGQGVVVLAECVPPTVTSHPHRCDHCVRLLCNVLASWCTVTGSLLRDTKWYDGGAASAEPLPRHPSEQLFCLSRGAPSLTEELTGDTTHQGAWCPIQLCLRHERRQQVGGGGTMPAHRPLTE</sequence>
<dbReference type="EMBL" id="VSRR010001264">
    <property type="protein sequence ID" value="MPC23875.1"/>
    <property type="molecule type" value="Genomic_DNA"/>
</dbReference>
<gene>
    <name evidence="1" type="ORF">E2C01_016943</name>
</gene>
<dbReference type="Proteomes" id="UP000324222">
    <property type="component" value="Unassembled WGS sequence"/>
</dbReference>
<evidence type="ECO:0000313" key="2">
    <source>
        <dbReference type="Proteomes" id="UP000324222"/>
    </source>
</evidence>
<protein>
    <submittedName>
        <fullName evidence="1">Uncharacterized protein</fullName>
    </submittedName>
</protein>
<keyword evidence="2" id="KW-1185">Reference proteome</keyword>
<comment type="caution">
    <text evidence="1">The sequence shown here is derived from an EMBL/GenBank/DDBJ whole genome shotgun (WGS) entry which is preliminary data.</text>
</comment>
<accession>A0A5B7DRK3</accession>
<evidence type="ECO:0000313" key="1">
    <source>
        <dbReference type="EMBL" id="MPC23875.1"/>
    </source>
</evidence>